<evidence type="ECO:0000313" key="4">
    <source>
        <dbReference type="Proteomes" id="UP000231162"/>
    </source>
</evidence>
<dbReference type="Proteomes" id="UP000231162">
    <property type="component" value="Unassembled WGS sequence"/>
</dbReference>
<dbReference type="Pfam" id="PF14213">
    <property type="entry name" value="DUF4325"/>
    <property type="match status" value="1"/>
</dbReference>
<gene>
    <name evidence="3" type="ORF">COT79_01915</name>
</gene>
<feature type="domain" description="Histidine kinase/HSP90-like ATPase" evidence="1">
    <location>
        <begin position="110"/>
        <end position="234"/>
    </location>
</feature>
<dbReference type="Pfam" id="PF02518">
    <property type="entry name" value="HATPase_c"/>
    <property type="match status" value="1"/>
</dbReference>
<dbReference type="Gene3D" id="3.30.565.10">
    <property type="entry name" value="Histidine kinase-like ATPase, C-terminal domain"/>
    <property type="match status" value="1"/>
</dbReference>
<dbReference type="InterPro" id="IPR003594">
    <property type="entry name" value="HATPase_dom"/>
</dbReference>
<protein>
    <submittedName>
        <fullName evidence="3">Histidine kinase</fullName>
    </submittedName>
</protein>
<dbReference type="InterPro" id="IPR036890">
    <property type="entry name" value="HATPase_C_sf"/>
</dbReference>
<reference evidence="4" key="1">
    <citation type="submission" date="2017-09" db="EMBL/GenBank/DDBJ databases">
        <title>Depth-based differentiation of microbial function through sediment-hosted aquifers and enrichment of novel symbionts in the deep terrestrial subsurface.</title>
        <authorList>
            <person name="Probst A.J."/>
            <person name="Ladd B."/>
            <person name="Jarett J.K."/>
            <person name="Geller-Mcgrath D.E."/>
            <person name="Sieber C.M.K."/>
            <person name="Emerson J.B."/>
            <person name="Anantharaman K."/>
            <person name="Thomas B.C."/>
            <person name="Malmstrom R."/>
            <person name="Stieglmeier M."/>
            <person name="Klingl A."/>
            <person name="Woyke T."/>
            <person name="Ryan C.M."/>
            <person name="Banfield J.F."/>
        </authorList>
    </citation>
    <scope>NUCLEOTIDE SEQUENCE [LARGE SCALE GENOMIC DNA]</scope>
</reference>
<organism evidence="3 4">
    <name type="scientific">Candidatus Berkelbacteria bacterium CG10_big_fil_rev_8_21_14_0_10_43_14</name>
    <dbReference type="NCBI Taxonomy" id="1974515"/>
    <lineage>
        <taxon>Bacteria</taxon>
        <taxon>Candidatus Berkelbacteria</taxon>
    </lineage>
</organism>
<evidence type="ECO:0000313" key="3">
    <source>
        <dbReference type="EMBL" id="PIS06946.1"/>
    </source>
</evidence>
<dbReference type="EMBL" id="PEZX01000028">
    <property type="protein sequence ID" value="PIS06946.1"/>
    <property type="molecule type" value="Genomic_DNA"/>
</dbReference>
<evidence type="ECO:0000259" key="1">
    <source>
        <dbReference type="Pfam" id="PF02518"/>
    </source>
</evidence>
<feature type="domain" description="DUF4325" evidence="2">
    <location>
        <begin position="279"/>
        <end position="332"/>
    </location>
</feature>
<comment type="caution">
    <text evidence="3">The sequence shown here is derived from an EMBL/GenBank/DDBJ whole genome shotgun (WGS) entry which is preliminary data.</text>
</comment>
<evidence type="ECO:0000259" key="2">
    <source>
        <dbReference type="Pfam" id="PF14213"/>
    </source>
</evidence>
<dbReference type="SUPFAM" id="SSF55874">
    <property type="entry name" value="ATPase domain of HSP90 chaperone/DNA topoisomerase II/histidine kinase"/>
    <property type="match status" value="1"/>
</dbReference>
<accession>A0A2M6R8W5</accession>
<name>A0A2M6R8W5_9BACT</name>
<keyword evidence="3" id="KW-0418">Kinase</keyword>
<dbReference type="AlphaFoldDB" id="A0A2M6R8W5"/>
<proteinExistence type="predicted"/>
<dbReference type="InterPro" id="IPR025474">
    <property type="entry name" value="DUF4325"/>
</dbReference>
<keyword evidence="3" id="KW-0808">Transferase</keyword>
<dbReference type="GO" id="GO:0016301">
    <property type="term" value="F:kinase activity"/>
    <property type="evidence" value="ECO:0007669"/>
    <property type="project" value="UniProtKB-KW"/>
</dbReference>
<sequence>MELQEKILALAKKKRKFKTSDVLRELHNEFSRQYVTRITSELVAENKLVKSGSTNNSAYSLPSNIASLGNSAKKRLINNNLQEHEVLEQIKSLAPFTLQLRDNVRSIFDYAFSEMLNNAIEHSKSDKIEIEVSKRDHFLRFIVRDFGIGVFRNVMKKRSLKSEYEAMQDLLKGKTTTAPRAHSGEGIFFTSKSADIFILESFGFKMVVDTIAKDVFLEKQKRSTKGTRVSFEILLASKKHTVDVFNQFQVNPNDFAFNKTEVQVKLYTIGTVHVSRSQARRIVSGLDKFEAIVLDFDKVPSVGQGFTDEIFRVFKTRHPHIKITPVNMNESVEFMVKRAKGNK</sequence>